<dbReference type="GO" id="GO:0003723">
    <property type="term" value="F:RNA binding"/>
    <property type="evidence" value="ECO:0007669"/>
    <property type="project" value="UniProtKB-UniRule"/>
</dbReference>
<dbReference type="PROSITE" id="PS50102">
    <property type="entry name" value="RRM"/>
    <property type="match status" value="1"/>
</dbReference>
<dbReference type="InterPro" id="IPR000504">
    <property type="entry name" value="RRM_dom"/>
</dbReference>
<keyword evidence="5" id="KW-0396">Initiation factor</keyword>
<keyword evidence="6" id="KW-1185">Reference proteome</keyword>
<feature type="compositionally biased region" description="Polar residues" evidence="3">
    <location>
        <begin position="558"/>
        <end position="567"/>
    </location>
</feature>
<feature type="compositionally biased region" description="Basic and acidic residues" evidence="3">
    <location>
        <begin position="461"/>
        <end position="471"/>
    </location>
</feature>
<feature type="compositionally biased region" description="Basic and acidic residues" evidence="3">
    <location>
        <begin position="131"/>
        <end position="153"/>
    </location>
</feature>
<dbReference type="OrthoDB" id="48651at2759"/>
<feature type="region of interest" description="Disordered" evidence="3">
    <location>
        <begin position="127"/>
        <end position="311"/>
    </location>
</feature>
<evidence type="ECO:0000313" key="5">
    <source>
        <dbReference type="EMBL" id="OAA67074.1"/>
    </source>
</evidence>
<dbReference type="PANTHER" id="PTHR23236">
    <property type="entry name" value="EUKARYOTIC TRANSLATION INITIATION FACTOR 4B/4H"/>
    <property type="match status" value="1"/>
</dbReference>
<feature type="compositionally biased region" description="Basic and acidic residues" evidence="3">
    <location>
        <begin position="402"/>
        <end position="431"/>
    </location>
</feature>
<feature type="compositionally biased region" description="Low complexity" evidence="3">
    <location>
        <begin position="290"/>
        <end position="302"/>
    </location>
</feature>
<dbReference type="PANTHER" id="PTHR23236:SF11">
    <property type="entry name" value="EUKARYOTIC TRANSLATION INITIATION FACTOR 4H"/>
    <property type="match status" value="1"/>
</dbReference>
<evidence type="ECO:0000256" key="2">
    <source>
        <dbReference type="PROSITE-ProRule" id="PRU00176"/>
    </source>
</evidence>
<proteinExistence type="predicted"/>
<feature type="compositionally biased region" description="Basic and acidic residues" evidence="3">
    <location>
        <begin position="537"/>
        <end position="548"/>
    </location>
</feature>
<feature type="compositionally biased region" description="Basic and acidic residues" evidence="3">
    <location>
        <begin position="213"/>
        <end position="231"/>
    </location>
</feature>
<dbReference type="InterPro" id="IPR012677">
    <property type="entry name" value="Nucleotide-bd_a/b_plait_sf"/>
</dbReference>
<feature type="region of interest" description="Disordered" evidence="3">
    <location>
        <begin position="324"/>
        <end position="599"/>
    </location>
</feature>
<feature type="compositionally biased region" description="Basic residues" evidence="3">
    <location>
        <begin position="589"/>
        <end position="599"/>
    </location>
</feature>
<dbReference type="SMART" id="SM00360">
    <property type="entry name" value="RRM"/>
    <property type="match status" value="1"/>
</dbReference>
<sequence>MGDDSFGKSWADEVEETVGTQPLPALDRRFNSSFNSFGNDRGYAQRDSVPQRIPDKPPYLAHLGNLDYDIQEEDIRDLLSECEVTSIRLIEDRETKRPKGFGYAEFTTVDGLKKALSMDGTSFRGRSIKVKIADPPKERDRGESTRDLSEWTRKGPLPEPPSRSNDRRSGPSDYADRRPPRDLAGADDRRRDLTWERKGPLSPLPPPEPSADGAREGGRSRTNEGRSESFRGNRKTSPAAWGEGRSEAGTNNGSRPPRREFAERAERVPSAADRDMQWRTSMRPDAPVKSPAASRSGSEAPSSPAPAPAAPVVVARPKLNLAKRTVSEASETPSPVLASAGDAKASPFGAARPIDTATREREIEEKRIIALKEKKEADEKAKEEQRKAKEAAAQEAAAAKAAAEEAAKEAAKQEAAKAEAAKENAAKEEAATKPPAGESAQEPAAEAPVASAKEGSAEQPAEEKDAPKTDAAKTASQNGGAAHGPRTSRPREPKEQVQNPKSRATDSGNWRQPSGEQRGPRGPGNGPRRGSGAPRGPRNEGARHDGPRPPRANGGQNGPQSQPSTPKIPQEENGPSGPDEEGWETVPNKGRRSQKPRAA</sequence>
<evidence type="ECO:0000256" key="1">
    <source>
        <dbReference type="ARBA" id="ARBA00022884"/>
    </source>
</evidence>
<dbReference type="InterPro" id="IPR035979">
    <property type="entry name" value="RBD_domain_sf"/>
</dbReference>
<feature type="compositionally biased region" description="Basic and acidic residues" evidence="3">
    <location>
        <begin position="164"/>
        <end position="199"/>
    </location>
</feature>
<protein>
    <submittedName>
        <fullName evidence="5">Translation initiation factor 4b</fullName>
    </submittedName>
</protein>
<organism evidence="5 6">
    <name type="scientific">Niveomyces insectorum RCEF 264</name>
    <dbReference type="NCBI Taxonomy" id="1081102"/>
    <lineage>
        <taxon>Eukaryota</taxon>
        <taxon>Fungi</taxon>
        <taxon>Dikarya</taxon>
        <taxon>Ascomycota</taxon>
        <taxon>Pezizomycotina</taxon>
        <taxon>Sordariomycetes</taxon>
        <taxon>Hypocreomycetidae</taxon>
        <taxon>Hypocreales</taxon>
        <taxon>Cordycipitaceae</taxon>
        <taxon>Niveomyces</taxon>
    </lineage>
</organism>
<dbReference type="Gene3D" id="3.30.70.330">
    <property type="match status" value="1"/>
</dbReference>
<dbReference type="AlphaFoldDB" id="A0A167Z4G0"/>
<dbReference type="EMBL" id="AZHD01000002">
    <property type="protein sequence ID" value="OAA67074.1"/>
    <property type="molecule type" value="Genomic_DNA"/>
</dbReference>
<reference evidence="5 6" key="1">
    <citation type="journal article" date="2016" name="Genome Biol. Evol.">
        <title>Divergent and convergent evolution of fungal pathogenicity.</title>
        <authorList>
            <person name="Shang Y."/>
            <person name="Xiao G."/>
            <person name="Zheng P."/>
            <person name="Cen K."/>
            <person name="Zhan S."/>
            <person name="Wang C."/>
        </authorList>
    </citation>
    <scope>NUCLEOTIDE SEQUENCE [LARGE SCALE GENOMIC DNA]</scope>
    <source>
        <strain evidence="5 6">RCEF 264</strain>
    </source>
</reference>
<accession>A0A167Z4G0</accession>
<dbReference type="SUPFAM" id="SSF54928">
    <property type="entry name" value="RNA-binding domain, RBD"/>
    <property type="match status" value="1"/>
</dbReference>
<evidence type="ECO:0000259" key="4">
    <source>
        <dbReference type="PROSITE" id="PS50102"/>
    </source>
</evidence>
<dbReference type="Proteomes" id="UP000076874">
    <property type="component" value="Unassembled WGS sequence"/>
</dbReference>
<evidence type="ECO:0000313" key="6">
    <source>
        <dbReference type="Proteomes" id="UP000076874"/>
    </source>
</evidence>
<feature type="compositionally biased region" description="Basic and acidic residues" evidence="3">
    <location>
        <begin position="357"/>
        <end position="392"/>
    </location>
</feature>
<dbReference type="Pfam" id="PF00076">
    <property type="entry name" value="RRM_1"/>
    <property type="match status" value="1"/>
</dbReference>
<keyword evidence="1 2" id="KW-0694">RNA-binding</keyword>
<name>A0A167Z4G0_9HYPO</name>
<dbReference type="GO" id="GO:0003743">
    <property type="term" value="F:translation initiation factor activity"/>
    <property type="evidence" value="ECO:0007669"/>
    <property type="project" value="UniProtKB-KW"/>
</dbReference>
<keyword evidence="5" id="KW-0648">Protein biosynthesis</keyword>
<feature type="region of interest" description="Disordered" evidence="3">
    <location>
        <begin position="1"/>
        <end position="29"/>
    </location>
</feature>
<gene>
    <name evidence="5" type="ORF">SPI_01650</name>
</gene>
<feature type="compositionally biased region" description="Basic and acidic residues" evidence="3">
    <location>
        <begin position="257"/>
        <end position="277"/>
    </location>
</feature>
<feature type="compositionally biased region" description="Polar residues" evidence="3">
    <location>
        <begin position="496"/>
        <end position="515"/>
    </location>
</feature>
<comment type="caution">
    <text evidence="5">The sequence shown here is derived from an EMBL/GenBank/DDBJ whole genome shotgun (WGS) entry which is preliminary data.</text>
</comment>
<feature type="domain" description="RRM" evidence="4">
    <location>
        <begin position="59"/>
        <end position="135"/>
    </location>
</feature>
<dbReference type="STRING" id="1081102.A0A167Z4G0"/>
<evidence type="ECO:0000256" key="3">
    <source>
        <dbReference type="SAM" id="MobiDB-lite"/>
    </source>
</evidence>
<dbReference type="GO" id="GO:0005730">
    <property type="term" value="C:nucleolus"/>
    <property type="evidence" value="ECO:0007669"/>
    <property type="project" value="TreeGrafter"/>
</dbReference>